<dbReference type="Proteomes" id="UP001168128">
    <property type="component" value="Unassembled WGS sequence"/>
</dbReference>
<accession>A0ABT8U8F2</accession>
<dbReference type="RefSeq" id="WP_302718684.1">
    <property type="nucleotide sequence ID" value="NZ_JAULSJ010000080.1"/>
</dbReference>
<dbReference type="InterPro" id="IPR016181">
    <property type="entry name" value="Acyl_CoA_acyltransferase"/>
</dbReference>
<dbReference type="CDD" id="cd04301">
    <property type="entry name" value="NAT_SF"/>
    <property type="match status" value="1"/>
</dbReference>
<dbReference type="EMBL" id="JAULSJ010000080">
    <property type="protein sequence ID" value="MDO3427361.1"/>
    <property type="molecule type" value="Genomic_DNA"/>
</dbReference>
<evidence type="ECO:0000259" key="3">
    <source>
        <dbReference type="PROSITE" id="PS51186"/>
    </source>
</evidence>
<gene>
    <name evidence="4" type="ORF">QWT87_21015</name>
</gene>
<evidence type="ECO:0000313" key="5">
    <source>
        <dbReference type="Proteomes" id="UP001168128"/>
    </source>
</evidence>
<dbReference type="InterPro" id="IPR051556">
    <property type="entry name" value="N-term/lysine_N-AcTrnsfr"/>
</dbReference>
<reference evidence="4" key="1">
    <citation type="submission" date="2023-07" db="EMBL/GenBank/DDBJ databases">
        <title>AMR profile of multidrug- resistance Chryseobacterium gambrini related strain.</title>
        <authorList>
            <person name="Kirdat K."/>
            <person name="Bhatt A."/>
            <person name="Kuyare S."/>
            <person name="Yadav A."/>
        </authorList>
    </citation>
    <scope>NUCLEOTIDE SEQUENCE</scope>
    <source>
        <strain evidence="4">APV-1</strain>
    </source>
</reference>
<organism evidence="4 5">
    <name type="scientific">Chryseobacterium urinae</name>
    <dbReference type="NCBI Taxonomy" id="3058400"/>
    <lineage>
        <taxon>Bacteria</taxon>
        <taxon>Pseudomonadati</taxon>
        <taxon>Bacteroidota</taxon>
        <taxon>Flavobacteriia</taxon>
        <taxon>Flavobacteriales</taxon>
        <taxon>Weeksellaceae</taxon>
        <taxon>Chryseobacterium group</taxon>
        <taxon>Chryseobacterium</taxon>
    </lineage>
</organism>
<proteinExistence type="predicted"/>
<dbReference type="PROSITE" id="PS51186">
    <property type="entry name" value="GNAT"/>
    <property type="match status" value="1"/>
</dbReference>
<name>A0ABT8U8F2_9FLAO</name>
<evidence type="ECO:0000256" key="1">
    <source>
        <dbReference type="ARBA" id="ARBA00022679"/>
    </source>
</evidence>
<keyword evidence="2" id="KW-0012">Acyltransferase</keyword>
<feature type="domain" description="N-acetyltransferase" evidence="3">
    <location>
        <begin position="15"/>
        <end position="162"/>
    </location>
</feature>
<dbReference type="InterPro" id="IPR000182">
    <property type="entry name" value="GNAT_dom"/>
</dbReference>
<dbReference type="SUPFAM" id="SSF55729">
    <property type="entry name" value="Acyl-CoA N-acyltransferases (Nat)"/>
    <property type="match status" value="1"/>
</dbReference>
<protein>
    <submittedName>
        <fullName evidence="4">GNAT family N-acetyltransferase</fullName>
    </submittedName>
</protein>
<sequence length="162" mass="19120">MKKDTENELNKKMKLELQILQSHNLDELKELILLFEDVFEMKNFKLPDETHLRKLLAKENFFAVVAKTNDKIIGGLTIYVLDQYYSHKPLAYIYDLAVLTNYQRKGVGKSLIAFTNNFCKQKGFEEVFVQADKVDDYAIDFYRTTKPTNEEQVVHFYYTLNE</sequence>
<evidence type="ECO:0000256" key="2">
    <source>
        <dbReference type="ARBA" id="ARBA00023315"/>
    </source>
</evidence>
<dbReference type="Pfam" id="PF00583">
    <property type="entry name" value="Acetyltransf_1"/>
    <property type="match status" value="1"/>
</dbReference>
<keyword evidence="1" id="KW-0808">Transferase</keyword>
<keyword evidence="5" id="KW-1185">Reference proteome</keyword>
<evidence type="ECO:0000313" key="4">
    <source>
        <dbReference type="EMBL" id="MDO3427361.1"/>
    </source>
</evidence>
<dbReference type="PANTHER" id="PTHR42919:SF8">
    <property type="entry name" value="N-ALPHA-ACETYLTRANSFERASE 50"/>
    <property type="match status" value="1"/>
</dbReference>
<dbReference type="Gene3D" id="3.40.630.30">
    <property type="match status" value="1"/>
</dbReference>
<comment type="caution">
    <text evidence="4">The sequence shown here is derived from an EMBL/GenBank/DDBJ whole genome shotgun (WGS) entry which is preliminary data.</text>
</comment>
<dbReference type="PANTHER" id="PTHR42919">
    <property type="entry name" value="N-ALPHA-ACETYLTRANSFERASE"/>
    <property type="match status" value="1"/>
</dbReference>